<organism evidence="1 2">
    <name type="scientific">Micrococcus lylae</name>
    <dbReference type="NCBI Taxonomy" id="1273"/>
    <lineage>
        <taxon>Bacteria</taxon>
        <taxon>Bacillati</taxon>
        <taxon>Actinomycetota</taxon>
        <taxon>Actinomycetes</taxon>
        <taxon>Micrococcales</taxon>
        <taxon>Micrococcaceae</taxon>
        <taxon>Micrococcus</taxon>
    </lineage>
</organism>
<proteinExistence type="predicted"/>
<evidence type="ECO:0008006" key="3">
    <source>
        <dbReference type="Google" id="ProtNLM"/>
    </source>
</evidence>
<evidence type="ECO:0000313" key="2">
    <source>
        <dbReference type="Proteomes" id="UP000297477"/>
    </source>
</evidence>
<comment type="caution">
    <text evidence="1">The sequence shown here is derived from an EMBL/GenBank/DDBJ whole genome shotgun (WGS) entry which is preliminary data.</text>
</comment>
<dbReference type="RefSeq" id="WP_067188134.1">
    <property type="nucleotide sequence ID" value="NZ_SPKT01000002.1"/>
</dbReference>
<dbReference type="EMBL" id="SPKT01000002">
    <property type="protein sequence ID" value="TFI01171.1"/>
    <property type="molecule type" value="Genomic_DNA"/>
</dbReference>
<keyword evidence="2" id="KW-1185">Reference proteome</keyword>
<name>A0ABY2K3V0_9MICC</name>
<protein>
    <recommendedName>
        <fullName evidence="3">TIGR03089 family protein</fullName>
    </recommendedName>
</protein>
<gene>
    <name evidence="1" type="ORF">E4A49_01565</name>
</gene>
<evidence type="ECO:0000313" key="1">
    <source>
        <dbReference type="EMBL" id="TFI01171.1"/>
    </source>
</evidence>
<sequence length="235" mass="23847">MIALSRPDSNAPLARRLEATARPVLIHLPGSADADSGVDARIEVSGSVLMTWAAKTAALCAAEDLDDGTRLRLDLPVHWMSLAVAFGAVCAGVQPAFTGIDGQAPEDVDAVVAEDAAAPVPAGALGLRLALPRDLSPVRAHPDEVSAADVDMAEALLGEADRFADTPRVPAAASLADPAAEAEDVLHVPGAAVLARGPLQARHLAAALQAWDEGRAVVVCAGDLAAAAREAGFSA</sequence>
<accession>A0ABY2K3V0</accession>
<dbReference type="Proteomes" id="UP000297477">
    <property type="component" value="Unassembled WGS sequence"/>
</dbReference>
<reference evidence="1 2" key="1">
    <citation type="submission" date="2019-03" db="EMBL/GenBank/DDBJ databases">
        <title>Reclassification of Micrococcus aloeverae and Micrococcus yunnanensis as later heterotypic synonyms of Micrococcus luteus.</title>
        <authorList>
            <person name="Huang C.-H."/>
        </authorList>
    </citation>
    <scope>NUCLEOTIDE SEQUENCE [LARGE SCALE GENOMIC DNA]</scope>
    <source>
        <strain evidence="1 2">BCRC 12151</strain>
    </source>
</reference>